<protein>
    <submittedName>
        <fullName evidence="2">F-box domain-containing protein</fullName>
    </submittedName>
</protein>
<feature type="domain" description="F-box" evidence="1">
    <location>
        <begin position="1"/>
        <end position="49"/>
    </location>
</feature>
<dbReference type="InterPro" id="IPR001810">
    <property type="entry name" value="F-box_dom"/>
</dbReference>
<dbReference type="HOGENOM" id="CLU_028840_1_3_1"/>
<dbReference type="WormBase" id="F40F4.1">
    <property type="protein sequence ID" value="CE51237"/>
    <property type="gene ID" value="WBGene00018236"/>
    <property type="gene designation" value="fbxb-71"/>
</dbReference>
<dbReference type="Pfam" id="PF07735">
    <property type="entry name" value="FBA_2"/>
    <property type="match status" value="1"/>
</dbReference>
<dbReference type="KEGG" id="cel:CELE_F40F4.1"/>
<dbReference type="PROSITE" id="PS50181">
    <property type="entry name" value="FBOX"/>
    <property type="match status" value="1"/>
</dbReference>
<evidence type="ECO:0000313" key="3">
    <source>
        <dbReference type="Proteomes" id="UP000001940"/>
    </source>
</evidence>
<dbReference type="OrthoDB" id="5842403at2759"/>
<dbReference type="InterPro" id="IPR053222">
    <property type="entry name" value="Zygotic_Embryogenesis-Asso"/>
</dbReference>
<evidence type="ECO:0000259" key="1">
    <source>
        <dbReference type="PROSITE" id="PS50181"/>
    </source>
</evidence>
<dbReference type="Bgee" id="WBGene00018236">
    <property type="expression patterns" value="Expressed in embryo and 1 other cell type or tissue"/>
</dbReference>
<keyword evidence="3" id="KW-1185">Reference proteome</keyword>
<reference evidence="2 3" key="1">
    <citation type="journal article" date="1998" name="Science">
        <title>Genome sequence of the nematode C. elegans: a platform for investigating biology.</title>
        <authorList>
            <consortium name="The C. elegans sequencing consortium"/>
            <person name="Sulson J.E."/>
            <person name="Waterston R."/>
        </authorList>
    </citation>
    <scope>NUCLEOTIDE SEQUENCE [LARGE SCALE GENOMIC DNA]</scope>
    <source>
        <strain evidence="2 3">Bristol N2</strain>
    </source>
</reference>
<dbReference type="RefSeq" id="NP_001309501.1">
    <property type="nucleotide sequence ID" value="NM_001322617.3"/>
</dbReference>
<organism evidence="2 3">
    <name type="scientific">Caenorhabditis elegans</name>
    <dbReference type="NCBI Taxonomy" id="6239"/>
    <lineage>
        <taxon>Eukaryota</taxon>
        <taxon>Metazoa</taxon>
        <taxon>Ecdysozoa</taxon>
        <taxon>Nematoda</taxon>
        <taxon>Chromadorea</taxon>
        <taxon>Rhabditida</taxon>
        <taxon>Rhabditina</taxon>
        <taxon>Rhabditomorpha</taxon>
        <taxon>Rhabditoidea</taxon>
        <taxon>Rhabditidae</taxon>
        <taxon>Peloderinae</taxon>
        <taxon>Caenorhabditis</taxon>
    </lineage>
</organism>
<dbReference type="GeneID" id="180618"/>
<dbReference type="Pfam" id="PF00646">
    <property type="entry name" value="F-box"/>
    <property type="match status" value="1"/>
</dbReference>
<name>Q20225_CAEEL</name>
<dbReference type="PANTHER" id="PTHR22899">
    <property type="entry name" value="CYCLIN-RELATED F-BOX FAMILY"/>
    <property type="match status" value="1"/>
</dbReference>
<proteinExistence type="predicted"/>
<dbReference type="PIR" id="T16311">
    <property type="entry name" value="T16311"/>
</dbReference>
<dbReference type="CTD" id="180618"/>
<dbReference type="Proteomes" id="UP000001940">
    <property type="component" value="Chromosome X"/>
</dbReference>
<sequence>MNILQLPSKALRCTLQHCDLLEILNFSFVSKKTKQFAKSLHRNVSVVEIDINDFVEVQIWKFEVTQRHDRVKFTFFSNMHRSLPVEDPQFFMDQLIHNGVIDGPEKMKKFGNGEHLKIQSSTTGRVIWMSIPSMGLRKYVDHLLDVLNRVKLDEFAINKDNYCTESICDEFRDFDIRCFMNPRKMSDSLFHQKIMRHIASKCDSLDLCTPVFEPKTHTTQEFLIQNFDALRAMYLYKYNLNDILSTNIFLVFGQVAIDSNQLNLFVRHWIKGSNPRLEYFQIDVPKGMSVEDDLSVILDKVDFQKQPDSFVRDFPLSVQGYDQFIPSFKNRIIKGGVDIKRANGSIATLKYCITDSHLRIRMFIFNDDNYT</sequence>
<dbReference type="SMR" id="Q20225"/>
<dbReference type="PANTHER" id="PTHR22899:SF0">
    <property type="entry name" value="F-BOX ASSOCIATED DOMAIN-CONTAINING PROTEIN-RELATED"/>
    <property type="match status" value="1"/>
</dbReference>
<dbReference type="InterPro" id="IPR012885">
    <property type="entry name" value="F-box_Sdz-33"/>
</dbReference>
<dbReference type="EMBL" id="BX284606">
    <property type="protein sequence ID" value="CCD70140.2"/>
    <property type="molecule type" value="Genomic_DNA"/>
</dbReference>
<gene>
    <name evidence="2 4" type="primary">fbxb-71</name>
    <name evidence="2" type="ORF">CELE_F40F4.1</name>
    <name evidence="4" type="ORF">F40F4.1</name>
</gene>
<dbReference type="InParanoid" id="Q20225"/>
<dbReference type="STRING" id="6239.F40F4.1.1"/>
<accession>Q20225</accession>
<evidence type="ECO:0000313" key="2">
    <source>
        <dbReference type="EMBL" id="CCD70140.2"/>
    </source>
</evidence>
<dbReference type="UCSC" id="F40F4.1">
    <property type="organism name" value="c. elegans"/>
</dbReference>
<evidence type="ECO:0000313" key="4">
    <source>
        <dbReference type="WormBase" id="F40F4.1"/>
    </source>
</evidence>
<dbReference type="FunCoup" id="Q20225">
    <property type="interactions" value="811"/>
</dbReference>
<dbReference type="AGR" id="WB:WBGene00018236"/>
<dbReference type="AlphaFoldDB" id="Q20225"/>